<name>A0A081L688_9BACI</name>
<proteinExistence type="predicted"/>
<dbReference type="AlphaFoldDB" id="A0A081L688"/>
<accession>A0A081L688</accession>
<dbReference type="OrthoDB" id="2083683at2"/>
<dbReference type="InterPro" id="IPR013324">
    <property type="entry name" value="RNA_pol_sigma_r3/r4-like"/>
</dbReference>
<dbReference type="GO" id="GO:0016987">
    <property type="term" value="F:sigma factor activity"/>
    <property type="evidence" value="ECO:0007669"/>
    <property type="project" value="InterPro"/>
</dbReference>
<protein>
    <recommendedName>
        <fullName evidence="1">RNA polymerase sigma factor 70 region 4 type 2 domain-containing protein</fullName>
    </recommendedName>
</protein>
<dbReference type="EMBL" id="JOTP01000074">
    <property type="protein sequence ID" value="KEP24764.1"/>
    <property type="molecule type" value="Genomic_DNA"/>
</dbReference>
<dbReference type="GO" id="GO:0006352">
    <property type="term" value="P:DNA-templated transcription initiation"/>
    <property type="evidence" value="ECO:0007669"/>
    <property type="project" value="InterPro"/>
</dbReference>
<dbReference type="eggNOG" id="COG1595">
    <property type="taxonomic scope" value="Bacteria"/>
</dbReference>
<dbReference type="Pfam" id="PF08281">
    <property type="entry name" value="Sigma70_r4_2"/>
    <property type="match status" value="1"/>
</dbReference>
<dbReference type="Gene3D" id="1.10.10.10">
    <property type="entry name" value="Winged helix-like DNA-binding domain superfamily/Winged helix DNA-binding domain"/>
    <property type="match status" value="1"/>
</dbReference>
<comment type="caution">
    <text evidence="2">The sequence shown here is derived from an EMBL/GenBank/DDBJ whole genome shotgun (WGS) entry which is preliminary data.</text>
</comment>
<evidence type="ECO:0000313" key="3">
    <source>
        <dbReference type="Proteomes" id="UP000028091"/>
    </source>
</evidence>
<reference evidence="2 3" key="1">
    <citation type="submission" date="2012-09" db="EMBL/GenBank/DDBJ databases">
        <title>Genome Sequence of Bacillus sp. DW5-4.</title>
        <authorList>
            <person name="Lai Q."/>
            <person name="Liu Y."/>
            <person name="Shao Z."/>
        </authorList>
    </citation>
    <scope>NUCLEOTIDE SEQUENCE [LARGE SCALE GENOMIC DNA]</scope>
    <source>
        <strain evidence="2 3">DW5-4</strain>
    </source>
</reference>
<evidence type="ECO:0000313" key="2">
    <source>
        <dbReference type="EMBL" id="KEP24764.1"/>
    </source>
</evidence>
<gene>
    <name evidence="2" type="ORF">BA70_18410</name>
</gene>
<dbReference type="SUPFAM" id="SSF88659">
    <property type="entry name" value="Sigma3 and sigma4 domains of RNA polymerase sigma factors"/>
    <property type="match status" value="1"/>
</dbReference>
<sequence>MKDLIKEYKAALEETKRNLTASTDEGEKKTYRSMIYDLEYAVEWMETEREPGARRDVDRRSYYQRTILAENGLLDALSSKYHVPQPDPFALNENELDLLDYVLSTLTQKEKEIFITVVGHNVSFSRCAALHGIAKGSVQKHIERARKKIAQKVEELRAGERGYADVG</sequence>
<dbReference type="InterPro" id="IPR036388">
    <property type="entry name" value="WH-like_DNA-bd_sf"/>
</dbReference>
<keyword evidence="3" id="KW-1185">Reference proteome</keyword>
<dbReference type="GO" id="GO:0003677">
    <property type="term" value="F:DNA binding"/>
    <property type="evidence" value="ECO:0007669"/>
    <property type="project" value="InterPro"/>
</dbReference>
<dbReference type="Proteomes" id="UP000028091">
    <property type="component" value="Unassembled WGS sequence"/>
</dbReference>
<dbReference type="RefSeq" id="WP_034325280.1">
    <property type="nucleotide sequence ID" value="NZ_JOTP01000074.1"/>
</dbReference>
<evidence type="ECO:0000259" key="1">
    <source>
        <dbReference type="Pfam" id="PF08281"/>
    </source>
</evidence>
<dbReference type="InterPro" id="IPR013249">
    <property type="entry name" value="RNA_pol_sigma70_r4_t2"/>
</dbReference>
<feature type="domain" description="RNA polymerase sigma factor 70 region 4 type 2" evidence="1">
    <location>
        <begin position="98"/>
        <end position="149"/>
    </location>
</feature>
<organism evidence="2 3">
    <name type="scientific">Bacillus zhangzhouensis</name>
    <dbReference type="NCBI Taxonomy" id="1178540"/>
    <lineage>
        <taxon>Bacteria</taxon>
        <taxon>Bacillati</taxon>
        <taxon>Bacillota</taxon>
        <taxon>Bacilli</taxon>
        <taxon>Bacillales</taxon>
        <taxon>Bacillaceae</taxon>
        <taxon>Bacillus</taxon>
    </lineage>
</organism>